<sequence>LALFAPPTSSSSDIRPLQGVWQRTASHTQGQGSCEEGYGRVASDAQPPRLSPVVTAPVATSFYRLTGVATRRKGAFQAFRGGGLYNERRGVDEYSTCIDNGPSRTAQEKGRAGHGPGAGGDGAQAQQRARVYVYTIRHGVAGGDTAAGRRRPAAVCDAAIDSKTQPRRLPAAQLAQRLRVLAGEPPVVAAADGHQAAPVAAPAPQPAARGVGQGAAEPARDRGARRPAGQGRRRVAVGEARDHAGGPERARQEPSAVAVAVAVAVAAA</sequence>
<dbReference type="AlphaFoldDB" id="A0A2S4LBB1"/>
<evidence type="ECO:0000313" key="2">
    <source>
        <dbReference type="EMBL" id="POR39735.1"/>
    </source>
</evidence>
<feature type="region of interest" description="Disordered" evidence="1">
    <location>
        <begin position="200"/>
        <end position="255"/>
    </location>
</feature>
<reference evidence="2 3" key="1">
    <citation type="submission" date="2018-01" db="EMBL/GenBank/DDBJ databases">
        <title>Harnessing the power of phylogenomics to disentangle the directionality and signatures of interkingdom host jumping in the parasitic fungal genus Tolypocladium.</title>
        <authorList>
            <person name="Quandt C.A."/>
            <person name="Patterson W."/>
            <person name="Spatafora J.W."/>
        </authorList>
    </citation>
    <scope>NUCLEOTIDE SEQUENCE [LARGE SCALE GENOMIC DNA]</scope>
    <source>
        <strain evidence="2 3">NRBC 100945</strain>
    </source>
</reference>
<evidence type="ECO:0000313" key="3">
    <source>
        <dbReference type="Proteomes" id="UP000237481"/>
    </source>
</evidence>
<dbReference type="EMBL" id="PKSG01000006">
    <property type="protein sequence ID" value="POR39735.1"/>
    <property type="molecule type" value="Genomic_DNA"/>
</dbReference>
<feature type="non-terminal residue" evidence="2">
    <location>
        <position position="268"/>
    </location>
</feature>
<accession>A0A2S4LBB1</accession>
<protein>
    <submittedName>
        <fullName evidence="2">Uncharacterized protein</fullName>
    </submittedName>
</protein>
<keyword evidence="3" id="KW-1185">Reference proteome</keyword>
<dbReference type="Proteomes" id="UP000237481">
    <property type="component" value="Unassembled WGS sequence"/>
</dbReference>
<feature type="compositionally biased region" description="Basic and acidic residues" evidence="1">
    <location>
        <begin position="239"/>
        <end position="252"/>
    </location>
</feature>
<organism evidence="2 3">
    <name type="scientific">Tolypocladium paradoxum</name>
    <dbReference type="NCBI Taxonomy" id="94208"/>
    <lineage>
        <taxon>Eukaryota</taxon>
        <taxon>Fungi</taxon>
        <taxon>Dikarya</taxon>
        <taxon>Ascomycota</taxon>
        <taxon>Pezizomycotina</taxon>
        <taxon>Sordariomycetes</taxon>
        <taxon>Hypocreomycetidae</taxon>
        <taxon>Hypocreales</taxon>
        <taxon>Ophiocordycipitaceae</taxon>
        <taxon>Tolypocladium</taxon>
    </lineage>
</organism>
<feature type="compositionally biased region" description="Gly residues" evidence="1">
    <location>
        <begin position="113"/>
        <end position="122"/>
    </location>
</feature>
<feature type="compositionally biased region" description="Polar residues" evidence="1">
    <location>
        <begin position="23"/>
        <end position="32"/>
    </location>
</feature>
<feature type="non-terminal residue" evidence="2">
    <location>
        <position position="1"/>
    </location>
</feature>
<name>A0A2S4LBB1_9HYPO</name>
<gene>
    <name evidence="2" type="ORF">TPAR_00082</name>
</gene>
<feature type="region of interest" description="Disordered" evidence="1">
    <location>
        <begin position="23"/>
        <end position="48"/>
    </location>
</feature>
<proteinExistence type="predicted"/>
<comment type="caution">
    <text evidence="2">The sequence shown here is derived from an EMBL/GenBank/DDBJ whole genome shotgun (WGS) entry which is preliminary data.</text>
</comment>
<evidence type="ECO:0000256" key="1">
    <source>
        <dbReference type="SAM" id="MobiDB-lite"/>
    </source>
</evidence>
<feature type="compositionally biased region" description="Low complexity" evidence="1">
    <location>
        <begin position="200"/>
        <end position="217"/>
    </location>
</feature>
<feature type="region of interest" description="Disordered" evidence="1">
    <location>
        <begin position="99"/>
        <end position="126"/>
    </location>
</feature>